<dbReference type="EMBL" id="JBICBM010000015">
    <property type="protein sequence ID" value="MFF9885697.1"/>
    <property type="molecule type" value="Genomic_DNA"/>
</dbReference>
<evidence type="ECO:0000256" key="1">
    <source>
        <dbReference type="SAM" id="MobiDB-lite"/>
    </source>
</evidence>
<keyword evidence="3" id="KW-1185">Reference proteome</keyword>
<evidence type="ECO:0000313" key="2">
    <source>
        <dbReference type="EMBL" id="MFF9885697.1"/>
    </source>
</evidence>
<evidence type="ECO:0008006" key="4">
    <source>
        <dbReference type="Google" id="ProtNLM"/>
    </source>
</evidence>
<dbReference type="RefSeq" id="WP_157855589.1">
    <property type="nucleotide sequence ID" value="NZ_JBFACJ010000024.1"/>
</dbReference>
<gene>
    <name evidence="2" type="ORF">ACF1HC_29505</name>
</gene>
<dbReference type="Proteomes" id="UP001603418">
    <property type="component" value="Unassembled WGS sequence"/>
</dbReference>
<proteinExistence type="predicted"/>
<name>A0ABW6Z4Y9_9ACTN</name>
<accession>A0ABW6Z4Y9</accession>
<reference evidence="2 3" key="1">
    <citation type="submission" date="2024-10" db="EMBL/GenBank/DDBJ databases">
        <title>The Natural Products Discovery Center: Release of the First 8490 Sequenced Strains for Exploring Actinobacteria Biosynthetic Diversity.</title>
        <authorList>
            <person name="Kalkreuter E."/>
            <person name="Kautsar S.A."/>
            <person name="Yang D."/>
            <person name="Bader C.D."/>
            <person name="Teijaro C.N."/>
            <person name="Fluegel L."/>
            <person name="Davis C.M."/>
            <person name="Simpson J.R."/>
            <person name="Lauterbach L."/>
            <person name="Steele A.D."/>
            <person name="Gui C."/>
            <person name="Meng S."/>
            <person name="Li G."/>
            <person name="Viehrig K."/>
            <person name="Ye F."/>
            <person name="Su P."/>
            <person name="Kiefer A.F."/>
            <person name="Nichols A."/>
            <person name="Cepeda A.J."/>
            <person name="Yan W."/>
            <person name="Fan B."/>
            <person name="Jiang Y."/>
            <person name="Adhikari A."/>
            <person name="Zheng C.-J."/>
            <person name="Schuster L."/>
            <person name="Cowan T.M."/>
            <person name="Smanski M.J."/>
            <person name="Chevrette M.G."/>
            <person name="De Carvalho L.P.S."/>
            <person name="Shen B."/>
        </authorList>
    </citation>
    <scope>NUCLEOTIDE SEQUENCE [LARGE SCALE GENOMIC DNA]</scope>
    <source>
        <strain evidence="2 3">NPDC013366</strain>
    </source>
</reference>
<protein>
    <recommendedName>
        <fullName evidence="4">HEAT repeat domain-containing protein</fullName>
    </recommendedName>
</protein>
<sequence length="422" mass="45613">MINVHKVDWKAGHLPGQVCGVPGHLTKMLSADAAVRAEGLENFYAEAHDQGAVDPCTAASVPLLFAMADNPATPDRSEIVKLLLSIGREALDWDPEDSYFTANGVESTAHVNIVAEMTARAEDFARYAADTDPLVRRPAIAAVGLFHGDGRRAARVLAERLPAAEDIVERLLIVRTMARLADRLPTTAPTVTAWLDDLLDGPARPYADAPVRLSAFTHRFQLDPDKDGFEVVPRAIALLREITATPVSGKPCDGCRWCEASSHVRGRDVAPAVRPVHLAADFFDPEHPWEEHSPVSSVLRTLHTALGDRIAERADLLVAQLTSPDAATRYDAIAMAEDLPGPLPRPVLDRLLALLPDDWAAARMIKRGFSAWTGAGSRSRPRTPHCSSTPSPTTWPPCAPHTAPTSGPATTLWCAAPTKRRS</sequence>
<feature type="region of interest" description="Disordered" evidence="1">
    <location>
        <begin position="373"/>
        <end position="411"/>
    </location>
</feature>
<organism evidence="2 3">
    <name type="scientific">Streptomyces eurythermus</name>
    <dbReference type="NCBI Taxonomy" id="42237"/>
    <lineage>
        <taxon>Bacteria</taxon>
        <taxon>Bacillati</taxon>
        <taxon>Actinomycetota</taxon>
        <taxon>Actinomycetes</taxon>
        <taxon>Kitasatosporales</taxon>
        <taxon>Streptomycetaceae</taxon>
        <taxon>Streptomyces</taxon>
    </lineage>
</organism>
<comment type="caution">
    <text evidence="2">The sequence shown here is derived from an EMBL/GenBank/DDBJ whole genome shotgun (WGS) entry which is preliminary data.</text>
</comment>
<evidence type="ECO:0000313" key="3">
    <source>
        <dbReference type="Proteomes" id="UP001603418"/>
    </source>
</evidence>